<accession>A0ABR3XHY1</accession>
<organism evidence="1 2">
    <name type="scientific">Paecilomyces lecythidis</name>
    <dbReference type="NCBI Taxonomy" id="3004212"/>
    <lineage>
        <taxon>Eukaryota</taxon>
        <taxon>Fungi</taxon>
        <taxon>Dikarya</taxon>
        <taxon>Ascomycota</taxon>
        <taxon>Pezizomycotina</taxon>
        <taxon>Eurotiomycetes</taxon>
        <taxon>Eurotiomycetidae</taxon>
        <taxon>Eurotiales</taxon>
        <taxon>Thermoascaceae</taxon>
        <taxon>Paecilomyces</taxon>
    </lineage>
</organism>
<proteinExistence type="predicted"/>
<dbReference type="Proteomes" id="UP001583193">
    <property type="component" value="Unassembled WGS sequence"/>
</dbReference>
<evidence type="ECO:0000313" key="2">
    <source>
        <dbReference type="Proteomes" id="UP001583193"/>
    </source>
</evidence>
<reference evidence="1 2" key="1">
    <citation type="journal article" date="2024" name="IMA Fungus">
        <title>IMA Genome - F19 : A genome assembly and annotation guide to empower mycologists, including annotated draft genome sequences of Ceratocystis pirilliformis, Diaporthe australafricana, Fusarium ophioides, Paecilomyces lecythidis, and Sporothrix stenoceras.</title>
        <authorList>
            <person name="Aylward J."/>
            <person name="Wilson A.M."/>
            <person name="Visagie C.M."/>
            <person name="Spraker J."/>
            <person name="Barnes I."/>
            <person name="Buitendag C."/>
            <person name="Ceriani C."/>
            <person name="Del Mar Angel L."/>
            <person name="du Plessis D."/>
            <person name="Fuchs T."/>
            <person name="Gasser K."/>
            <person name="Kramer D."/>
            <person name="Li W."/>
            <person name="Munsamy K."/>
            <person name="Piso A."/>
            <person name="Price J.L."/>
            <person name="Sonnekus B."/>
            <person name="Thomas C."/>
            <person name="van der Nest A."/>
            <person name="van Dijk A."/>
            <person name="van Heerden A."/>
            <person name="van Vuuren N."/>
            <person name="Yilmaz N."/>
            <person name="Duong T.A."/>
            <person name="van der Merwe N.A."/>
            <person name="Wingfield M.J."/>
            <person name="Wingfield B.D."/>
        </authorList>
    </citation>
    <scope>NUCLEOTIDE SEQUENCE [LARGE SCALE GENOMIC DNA]</scope>
    <source>
        <strain evidence="1 2">CMW 18167</strain>
    </source>
</reference>
<comment type="caution">
    <text evidence="1">The sequence shown here is derived from an EMBL/GenBank/DDBJ whole genome shotgun (WGS) entry which is preliminary data.</text>
</comment>
<dbReference type="EMBL" id="JAVDPF010000017">
    <property type="protein sequence ID" value="KAL1875553.1"/>
    <property type="molecule type" value="Genomic_DNA"/>
</dbReference>
<name>A0ABR3XHY1_9EURO</name>
<keyword evidence="2" id="KW-1185">Reference proteome</keyword>
<gene>
    <name evidence="1" type="ORF">Plec18167_005489</name>
</gene>
<protein>
    <submittedName>
        <fullName evidence="1">Uncharacterized protein</fullName>
    </submittedName>
</protein>
<evidence type="ECO:0000313" key="1">
    <source>
        <dbReference type="EMBL" id="KAL1875553.1"/>
    </source>
</evidence>
<sequence>MPGYKSGIEWFGEEQFLGSIVTFSESSIESPLRTWKLERKLTEHESCVEERWSAPGGMPEAGAMFVCSSGSGSSRKEAMLRIRMQIPFISTFGEPLSARAKQATDILSYSTTDEIKALKILMTAHCSSTPAFLAFKQEKQGLDAWVPGGYLAYILMEKLPGLSVCDIYWYLDPEERAEVREGFKTAWTYVYTSFMLSSTVSKPLRF</sequence>